<dbReference type="Proteomes" id="UP000293719">
    <property type="component" value="Chromosome"/>
</dbReference>
<proteinExistence type="predicted"/>
<gene>
    <name evidence="2" type="ORF">E0E05_10970</name>
</gene>
<feature type="domain" description="TNase-like" evidence="1">
    <location>
        <begin position="45"/>
        <end position="160"/>
    </location>
</feature>
<evidence type="ECO:0000313" key="2">
    <source>
        <dbReference type="EMBL" id="QBK31070.1"/>
    </source>
</evidence>
<sequence>MPLMGRGRRRVRDLVTAALLIGAVTVTAAALQDWNSRTLEGTAVVTDGDTIRLMGEPVRLRGIDAPELEQLCIGGDGAEHACGRLSSAYLETLIAARPVACIGHDTDRYGRFLGDCRAGAGATATDLNEAMVASGWAVAYGDHERAEARARGDKRGLWAWEFERPADWRRRVAAETGESVPAGGAGAFVRRARALVGWSGHNE</sequence>
<evidence type="ECO:0000313" key="3">
    <source>
        <dbReference type="Proteomes" id="UP000293719"/>
    </source>
</evidence>
<dbReference type="InterPro" id="IPR016071">
    <property type="entry name" value="Staphylococal_nuclease_OB-fold"/>
</dbReference>
<dbReference type="Gene3D" id="2.40.50.90">
    <property type="match status" value="1"/>
</dbReference>
<dbReference type="SMART" id="SM00318">
    <property type="entry name" value="SNc"/>
    <property type="match status" value="1"/>
</dbReference>
<reference evidence="2 3" key="1">
    <citation type="journal article" date="2017" name="Int. J. Syst. Evol. Microbiol.">
        <title>Roseitalea porphyridii gen. nov., sp. nov., isolated from a red alga, and reclassification of Hoeflea suaedae Chung et al. 2013 as Pseudohoeflea suaedae gen. nov., comb. nov.</title>
        <authorList>
            <person name="Hyeon J.W."/>
            <person name="Jeong S.E."/>
            <person name="Baek K."/>
            <person name="Jeon C.O."/>
        </authorList>
    </citation>
    <scope>NUCLEOTIDE SEQUENCE [LARGE SCALE GENOMIC DNA]</scope>
    <source>
        <strain evidence="2 3">MA7-20</strain>
    </source>
</reference>
<accession>A0A4P6V3K9</accession>
<dbReference type="EMBL" id="CP036532">
    <property type="protein sequence ID" value="QBK31070.1"/>
    <property type="molecule type" value="Genomic_DNA"/>
</dbReference>
<dbReference type="Pfam" id="PF00565">
    <property type="entry name" value="SNase"/>
    <property type="match status" value="1"/>
</dbReference>
<name>A0A4P6V3K9_9HYPH</name>
<dbReference type="AlphaFoldDB" id="A0A4P6V3K9"/>
<dbReference type="OrthoDB" id="9805504at2"/>
<organism evidence="2 3">
    <name type="scientific">Roseitalea porphyridii</name>
    <dbReference type="NCBI Taxonomy" id="1852022"/>
    <lineage>
        <taxon>Bacteria</taxon>
        <taxon>Pseudomonadati</taxon>
        <taxon>Pseudomonadota</taxon>
        <taxon>Alphaproteobacteria</taxon>
        <taxon>Hyphomicrobiales</taxon>
        <taxon>Ahrensiaceae</taxon>
        <taxon>Roseitalea</taxon>
    </lineage>
</organism>
<dbReference type="InterPro" id="IPR035437">
    <property type="entry name" value="SNase_OB-fold_sf"/>
</dbReference>
<keyword evidence="3" id="KW-1185">Reference proteome</keyword>
<dbReference type="PROSITE" id="PS50830">
    <property type="entry name" value="TNASE_3"/>
    <property type="match status" value="1"/>
</dbReference>
<dbReference type="SUPFAM" id="SSF50199">
    <property type="entry name" value="Staphylococcal nuclease"/>
    <property type="match status" value="1"/>
</dbReference>
<dbReference type="PANTHER" id="PTHR12302:SF26">
    <property type="entry name" value="BLR1266 PROTEIN"/>
    <property type="match status" value="1"/>
</dbReference>
<dbReference type="PANTHER" id="PTHR12302">
    <property type="entry name" value="EBNA2 BINDING PROTEIN P100"/>
    <property type="match status" value="1"/>
</dbReference>
<dbReference type="KEGG" id="rpod:E0E05_10970"/>
<evidence type="ECO:0000259" key="1">
    <source>
        <dbReference type="PROSITE" id="PS50830"/>
    </source>
</evidence>
<protein>
    <submittedName>
        <fullName evidence="2">Thermonuclease family protein</fullName>
    </submittedName>
</protein>